<sequence length="437" mass="49537">MKRFSPLLLLPAMLPCLVLATEVDIEQRILTMEQELLQLKQELSESKARQAAQEKQQAQFQQAQLARVEAAKAEAKLEAESEPKSEPSDGIKVGGAVRFQYSFEDYNQGNRDRGGDFDFDVFRLDLNGKLGDVQLSAQYRWFQYMHVIHHAWVGYDLTPSWQVQAGVTRVPFGNLDYNSHNFFFSSNYYVGLEDDYDAGIKFIGKWDNHDLRLGYFFTDEMGGIDGYVNDRSDRYSYDVVGIRPPSEGIYDGISQAIAEHNSMAARYSYLWGNTELGASAQYGDLRDSNASVGHRQAFAVHSKTQIDRWNLQLQYTHYEYALDNALTRLAVGAYHFFDTIPSEAELINANLAYQLPVNWGPITSLTFYNDYNLMFNKSGNLTEDTVMNVLGVAVSAGGLYTYIDLVSAKNHPFIGGTMAGDEDNWNTRVNINFGYYF</sequence>
<feature type="coiled-coil region" evidence="1">
    <location>
        <begin position="22"/>
        <end position="78"/>
    </location>
</feature>
<gene>
    <name evidence="3" type="ordered locus">Sden_3099</name>
</gene>
<dbReference type="SUPFAM" id="SSF56935">
    <property type="entry name" value="Porins"/>
    <property type="match status" value="1"/>
</dbReference>
<evidence type="ECO:0008006" key="5">
    <source>
        <dbReference type="Google" id="ProtNLM"/>
    </source>
</evidence>
<keyword evidence="1" id="KW-0175">Coiled coil</keyword>
<dbReference type="eggNOG" id="COG3746">
    <property type="taxonomic scope" value="Bacteria"/>
</dbReference>
<feature type="signal peptide" evidence="2">
    <location>
        <begin position="1"/>
        <end position="20"/>
    </location>
</feature>
<dbReference type="RefSeq" id="WP_011497522.1">
    <property type="nucleotide sequence ID" value="NC_007954.1"/>
</dbReference>
<accession>Q12JK0</accession>
<reference evidence="3 4" key="1">
    <citation type="submission" date="2006-03" db="EMBL/GenBank/DDBJ databases">
        <title>Complete sequence of Shewanella denitrificans OS217.</title>
        <authorList>
            <consortium name="US DOE Joint Genome Institute"/>
            <person name="Copeland A."/>
            <person name="Lucas S."/>
            <person name="Lapidus A."/>
            <person name="Barry K."/>
            <person name="Detter J.C."/>
            <person name="Glavina del Rio T."/>
            <person name="Hammon N."/>
            <person name="Israni S."/>
            <person name="Dalin E."/>
            <person name="Tice H."/>
            <person name="Pitluck S."/>
            <person name="Brettin T."/>
            <person name="Bruce D."/>
            <person name="Han C."/>
            <person name="Tapia R."/>
            <person name="Gilna P."/>
            <person name="Kiss H."/>
            <person name="Schmutz J."/>
            <person name="Larimer F."/>
            <person name="Land M."/>
            <person name="Hauser L."/>
            <person name="Kyrpides N."/>
            <person name="Lykidis A."/>
            <person name="Richardson P."/>
        </authorList>
    </citation>
    <scope>NUCLEOTIDE SEQUENCE [LARGE SCALE GENOMIC DNA]</scope>
    <source>
        <strain evidence="4">OS217 / ATCC BAA-1090 / DSM 15013</strain>
    </source>
</reference>
<evidence type="ECO:0000313" key="4">
    <source>
        <dbReference type="Proteomes" id="UP000001982"/>
    </source>
</evidence>
<dbReference type="AlphaFoldDB" id="Q12JK0"/>
<organism evidence="3 4">
    <name type="scientific">Shewanella denitrificans (strain OS217 / ATCC BAA-1090 / DSM 15013)</name>
    <dbReference type="NCBI Taxonomy" id="318161"/>
    <lineage>
        <taxon>Bacteria</taxon>
        <taxon>Pseudomonadati</taxon>
        <taxon>Pseudomonadota</taxon>
        <taxon>Gammaproteobacteria</taxon>
        <taxon>Alteromonadales</taxon>
        <taxon>Shewanellaceae</taxon>
        <taxon>Shewanella</taxon>
    </lineage>
</organism>
<evidence type="ECO:0000313" key="3">
    <source>
        <dbReference type="EMBL" id="ABE56376.1"/>
    </source>
</evidence>
<evidence type="ECO:0000256" key="2">
    <source>
        <dbReference type="SAM" id="SignalP"/>
    </source>
</evidence>
<proteinExistence type="predicted"/>
<feature type="chain" id="PRO_5004181397" description="Phosphate-selective porin O and P" evidence="2">
    <location>
        <begin position="21"/>
        <end position="437"/>
    </location>
</feature>
<protein>
    <recommendedName>
        <fullName evidence="5">Phosphate-selective porin O and P</fullName>
    </recommendedName>
</protein>
<dbReference type="EMBL" id="CP000302">
    <property type="protein sequence ID" value="ABE56376.1"/>
    <property type="molecule type" value="Genomic_DNA"/>
</dbReference>
<keyword evidence="4" id="KW-1185">Reference proteome</keyword>
<dbReference type="HOGENOM" id="CLU_043009_1_0_6"/>
<keyword evidence="2" id="KW-0732">Signal</keyword>
<dbReference type="KEGG" id="sdn:Sden_3099"/>
<dbReference type="Proteomes" id="UP000001982">
    <property type="component" value="Chromosome"/>
</dbReference>
<evidence type="ECO:0000256" key="1">
    <source>
        <dbReference type="SAM" id="Coils"/>
    </source>
</evidence>
<dbReference type="STRING" id="318161.Sden_3099"/>
<name>Q12JK0_SHEDO</name>